<dbReference type="Proteomes" id="UP000054047">
    <property type="component" value="Unassembled WGS sequence"/>
</dbReference>
<dbReference type="OrthoDB" id="10592158at2759"/>
<sequence length="149" mass="16182">MAERWPVDYRVVVCQATSTVDSVAAYQLLCSTTANPTATTAAMNGVSLVKSNVVHTAWTCRKHSVAYFHQNVTIRTANRSGVRCRTSEWNSFVGFSAYTLAARRESPEITEPEGKEGFAGSSEGPAICAGLMAPVQPVNLKKRQKLESL</sequence>
<gene>
    <name evidence="1" type="ORF">ANCDUO_01281</name>
</gene>
<reference evidence="1 2" key="1">
    <citation type="submission" date="2013-12" db="EMBL/GenBank/DDBJ databases">
        <title>Draft genome of the parsitic nematode Ancylostoma duodenale.</title>
        <authorList>
            <person name="Mitreva M."/>
        </authorList>
    </citation>
    <scope>NUCLEOTIDE SEQUENCE [LARGE SCALE GENOMIC DNA]</scope>
    <source>
        <strain evidence="1 2">Zhejiang</strain>
    </source>
</reference>
<evidence type="ECO:0000313" key="2">
    <source>
        <dbReference type="Proteomes" id="UP000054047"/>
    </source>
</evidence>
<protein>
    <submittedName>
        <fullName evidence="1">Uncharacterized protein</fullName>
    </submittedName>
</protein>
<name>A0A0C2HFN7_9BILA</name>
<organism evidence="1 2">
    <name type="scientific">Ancylostoma duodenale</name>
    <dbReference type="NCBI Taxonomy" id="51022"/>
    <lineage>
        <taxon>Eukaryota</taxon>
        <taxon>Metazoa</taxon>
        <taxon>Ecdysozoa</taxon>
        <taxon>Nematoda</taxon>
        <taxon>Chromadorea</taxon>
        <taxon>Rhabditida</taxon>
        <taxon>Rhabditina</taxon>
        <taxon>Rhabditomorpha</taxon>
        <taxon>Strongyloidea</taxon>
        <taxon>Ancylostomatidae</taxon>
        <taxon>Ancylostomatinae</taxon>
        <taxon>Ancylostoma</taxon>
    </lineage>
</organism>
<dbReference type="EMBL" id="KN726390">
    <property type="protein sequence ID" value="KIH68386.1"/>
    <property type="molecule type" value="Genomic_DNA"/>
</dbReference>
<evidence type="ECO:0000313" key="1">
    <source>
        <dbReference type="EMBL" id="KIH68386.1"/>
    </source>
</evidence>
<accession>A0A0C2HFN7</accession>
<proteinExistence type="predicted"/>
<keyword evidence="2" id="KW-1185">Reference proteome</keyword>
<dbReference type="AlphaFoldDB" id="A0A0C2HFN7"/>